<dbReference type="PANTHER" id="PTHR38118">
    <property type="entry name" value="ANCHORED CELL WALL PROTEIN 11-RELATED"/>
    <property type="match status" value="1"/>
</dbReference>
<dbReference type="EC" id="2.7.10.1" evidence="1"/>
<dbReference type="PANTHER" id="PTHR38118:SF2">
    <property type="entry name" value="CDP-ALCOHOL PHOSPHATIDYLTRANSFERASE PROTEIN"/>
    <property type="match status" value="1"/>
</dbReference>
<feature type="region of interest" description="Disordered" evidence="8">
    <location>
        <begin position="315"/>
        <end position="377"/>
    </location>
</feature>
<evidence type="ECO:0000256" key="5">
    <source>
        <dbReference type="ARBA" id="ARBA00022777"/>
    </source>
</evidence>
<dbReference type="Pfam" id="PF21314">
    <property type="entry name" value="TM_ErbB1"/>
    <property type="match status" value="1"/>
</dbReference>
<evidence type="ECO:0000259" key="11">
    <source>
        <dbReference type="Pfam" id="PF24808"/>
    </source>
</evidence>
<organism evidence="12 13">
    <name type="scientific">Phaeosphaeria nodorum (strain SN15 / ATCC MYA-4574 / FGSC 10173)</name>
    <name type="common">Glume blotch fungus</name>
    <name type="synonym">Parastagonospora nodorum</name>
    <dbReference type="NCBI Taxonomy" id="321614"/>
    <lineage>
        <taxon>Eukaryota</taxon>
        <taxon>Fungi</taxon>
        <taxon>Dikarya</taxon>
        <taxon>Ascomycota</taxon>
        <taxon>Pezizomycotina</taxon>
        <taxon>Dothideomycetes</taxon>
        <taxon>Pleosporomycetidae</taxon>
        <taxon>Pleosporales</taxon>
        <taxon>Pleosporineae</taxon>
        <taxon>Phaeosphaeriaceae</taxon>
        <taxon>Parastagonospora</taxon>
    </lineage>
</organism>
<dbReference type="RefSeq" id="XP_001792736.1">
    <property type="nucleotide sequence ID" value="XM_001792684.1"/>
</dbReference>
<evidence type="ECO:0000313" key="12">
    <source>
        <dbReference type="EMBL" id="QRC91945.1"/>
    </source>
</evidence>
<evidence type="ECO:0000313" key="13">
    <source>
        <dbReference type="Proteomes" id="UP000663193"/>
    </source>
</evidence>
<evidence type="ECO:0000256" key="1">
    <source>
        <dbReference type="ARBA" id="ARBA00011902"/>
    </source>
</evidence>
<keyword evidence="9" id="KW-1133">Transmembrane helix</keyword>
<keyword evidence="6" id="KW-0067">ATP-binding</keyword>
<evidence type="ECO:0000259" key="10">
    <source>
        <dbReference type="Pfam" id="PF21314"/>
    </source>
</evidence>
<accession>A0A7U2ERV5</accession>
<dbReference type="EMBL" id="CP069024">
    <property type="protein sequence ID" value="QRC91945.1"/>
    <property type="molecule type" value="Genomic_DNA"/>
</dbReference>
<keyword evidence="2" id="KW-0597">Phosphoprotein</keyword>
<feature type="domain" description="Epidermal growth factor receptor-like transmembrane-juxtamembrane segment" evidence="10">
    <location>
        <begin position="195"/>
        <end position="224"/>
    </location>
</feature>
<keyword evidence="3" id="KW-0808">Transferase</keyword>
<dbReference type="Proteomes" id="UP000663193">
    <property type="component" value="Chromosome 2"/>
</dbReference>
<feature type="region of interest" description="Disordered" evidence="8">
    <location>
        <begin position="141"/>
        <end position="168"/>
    </location>
</feature>
<name>A0A7U2ERV5_PHANO</name>
<reference evidence="13" key="1">
    <citation type="journal article" date="2021" name="BMC Genomics">
        <title>Chromosome-level genome assembly and manually-curated proteome of model necrotroph Parastagonospora nodorum Sn15 reveals a genome-wide trove of candidate effector homologs, and redundancy of virulence-related functions within an accessory chromosome.</title>
        <authorList>
            <person name="Bertazzoni S."/>
            <person name="Jones D.A.B."/>
            <person name="Phan H.T."/>
            <person name="Tan K.-C."/>
            <person name="Hane J.K."/>
        </authorList>
    </citation>
    <scope>NUCLEOTIDE SEQUENCE [LARGE SCALE GENOMIC DNA]</scope>
    <source>
        <strain evidence="13">SN15 / ATCC MYA-4574 / FGSC 10173)</strain>
    </source>
</reference>
<dbReference type="GO" id="GO:0005524">
    <property type="term" value="F:ATP binding"/>
    <property type="evidence" value="ECO:0007669"/>
    <property type="project" value="UniProtKB-KW"/>
</dbReference>
<dbReference type="Pfam" id="PF24808">
    <property type="entry name" value="DUF7707"/>
    <property type="match status" value="1"/>
</dbReference>
<keyword evidence="5" id="KW-0418">Kinase</keyword>
<evidence type="ECO:0000256" key="7">
    <source>
        <dbReference type="ARBA" id="ARBA00023137"/>
    </source>
</evidence>
<keyword evidence="13" id="KW-1185">Reference proteome</keyword>
<evidence type="ECO:0000256" key="2">
    <source>
        <dbReference type="ARBA" id="ARBA00022553"/>
    </source>
</evidence>
<dbReference type="InterPro" id="IPR056124">
    <property type="entry name" value="DUF7707"/>
</dbReference>
<dbReference type="KEGG" id="pno:SNOG_02119"/>
<keyword evidence="4" id="KW-0547">Nucleotide-binding</keyword>
<dbReference type="VEuPathDB" id="FungiDB:JI435_021190"/>
<evidence type="ECO:0000256" key="4">
    <source>
        <dbReference type="ARBA" id="ARBA00022741"/>
    </source>
</evidence>
<dbReference type="InterPro" id="IPR049328">
    <property type="entry name" value="TM_ErbB1"/>
</dbReference>
<dbReference type="Gene3D" id="6.10.250.2930">
    <property type="match status" value="1"/>
</dbReference>
<dbReference type="GO" id="GO:0004714">
    <property type="term" value="F:transmembrane receptor protein tyrosine kinase activity"/>
    <property type="evidence" value="ECO:0007669"/>
    <property type="project" value="UniProtKB-EC"/>
</dbReference>
<evidence type="ECO:0000256" key="3">
    <source>
        <dbReference type="ARBA" id="ARBA00022679"/>
    </source>
</evidence>
<proteinExistence type="predicted"/>
<feature type="domain" description="DUF7707" evidence="11">
    <location>
        <begin position="14"/>
        <end position="116"/>
    </location>
</feature>
<feature type="compositionally biased region" description="Polar residues" evidence="8">
    <location>
        <begin position="330"/>
        <end position="366"/>
    </location>
</feature>
<evidence type="ECO:0000256" key="6">
    <source>
        <dbReference type="ARBA" id="ARBA00022840"/>
    </source>
</evidence>
<dbReference type="OMA" id="WDESIAQ"/>
<keyword evidence="7" id="KW-0829">Tyrosine-protein kinase</keyword>
<gene>
    <name evidence="12" type="ORF">JI435_021190</name>
</gene>
<evidence type="ECO:0000256" key="9">
    <source>
        <dbReference type="SAM" id="Phobius"/>
    </source>
</evidence>
<keyword evidence="9" id="KW-0812">Transmembrane</keyword>
<evidence type="ECO:0000256" key="8">
    <source>
        <dbReference type="SAM" id="MobiDB-lite"/>
    </source>
</evidence>
<dbReference type="InterPro" id="IPR044912">
    <property type="entry name" value="Egfr_JX_dom"/>
</dbReference>
<dbReference type="AlphaFoldDB" id="A0A7U2ERV5"/>
<feature type="transmembrane region" description="Helical" evidence="9">
    <location>
        <begin position="192"/>
        <end position="217"/>
    </location>
</feature>
<dbReference type="OrthoDB" id="2121879at2759"/>
<protein>
    <recommendedName>
        <fullName evidence="1">receptor protein-tyrosine kinase</fullName>
        <ecNumber evidence="1">2.7.10.1</ecNumber>
    </recommendedName>
</protein>
<keyword evidence="9" id="KW-0472">Membrane</keyword>
<sequence length="412" mass="43692">MASQNFDTPIPCCNVSPGLVSADDKSSWCQANLNTCTEVCGGQGQTSGNTCDRTSLNYSCKCSNGTDITSALAAYSFTVPGQMCQFWFGQCISAANGNSQQQSECDGARNANCGTRMIGSGAQSSLRSAAASATSAQASASRRVSATAASQSSDPRLPASSSSSSSWSLLTDLPTIAPNNRNRPSKNPGSSIGAIAGAVVGGLLGLILVLTLIWLFLRRRNARKSAAPTAGDTGSSYDEKEVSDPVNMILPLKAELPGNGSSGTHRNAAWQHTSHHEMVSELDASTNAELYASSPHQTHYRNANLQGGDRPYEAAELRSSTPQPGVEPSASLNVPMSSGQIHQRQSSNDQHTQSVTPERSAVQRQLSAEEITALEEEEKRIDAELEEVKRMKELRDQKIAIQQKLRDAKGVS</sequence>